<feature type="compositionally biased region" description="Polar residues" evidence="1">
    <location>
        <begin position="289"/>
        <end position="300"/>
    </location>
</feature>
<evidence type="ECO:0000313" key="4">
    <source>
        <dbReference type="EMBL" id="MFB9679794.1"/>
    </source>
</evidence>
<proteinExistence type="predicted"/>
<feature type="transmembrane region" description="Helical" evidence="2">
    <location>
        <begin position="96"/>
        <end position="121"/>
    </location>
</feature>
<evidence type="ECO:0000256" key="1">
    <source>
        <dbReference type="SAM" id="MobiDB-lite"/>
    </source>
</evidence>
<feature type="compositionally biased region" description="Low complexity" evidence="1">
    <location>
        <begin position="250"/>
        <end position="266"/>
    </location>
</feature>
<keyword evidence="2" id="KW-0472">Membrane</keyword>
<sequence>MNGTPTGLDTQVVVDRRVLAGYDNYLAAQRTVDALSDAGFPVENVAIVGSDLKLEETVTGRMTNGRAALTGAGSGAAFGAVVGMFLGLFTSTTLSFFVLVLWAALWGAVMGAAFGFINHVFTGGKRDFASRSAIVAGRYDVLVAASHMDHARAVLESTPGPADTMVVEVPPSAGLYDPAAAGTTAPRHPVPPQTLATDVPPQPTAPDISGRPVTSGLPPQPVTPDLAPRPATSDLPAHADAPAGPATEDAPAPAVPSSTSPDISSDTPRDTEERPVPARPDTAEHQIPAQPTSPDRSTASAAKERPGS</sequence>
<protein>
    <submittedName>
        <fullName evidence="4">General stress protein</fullName>
    </submittedName>
</protein>
<dbReference type="Pfam" id="PF11181">
    <property type="entry name" value="YflT"/>
    <property type="match status" value="1"/>
</dbReference>
<evidence type="ECO:0000259" key="3">
    <source>
        <dbReference type="Pfam" id="PF11181"/>
    </source>
</evidence>
<feature type="compositionally biased region" description="Basic and acidic residues" evidence="1">
    <location>
        <begin position="267"/>
        <end position="284"/>
    </location>
</feature>
<dbReference type="RefSeq" id="WP_344750019.1">
    <property type="nucleotide sequence ID" value="NZ_BAAAWW010000214.1"/>
</dbReference>
<reference evidence="4 5" key="1">
    <citation type="submission" date="2024-09" db="EMBL/GenBank/DDBJ databases">
        <authorList>
            <person name="Sun Q."/>
            <person name="Mori K."/>
        </authorList>
    </citation>
    <scope>NUCLEOTIDE SEQUENCE [LARGE SCALE GENOMIC DNA]</scope>
    <source>
        <strain evidence="4 5">JCM 3028</strain>
    </source>
</reference>
<feature type="region of interest" description="Disordered" evidence="1">
    <location>
        <begin position="176"/>
        <end position="308"/>
    </location>
</feature>
<evidence type="ECO:0000313" key="5">
    <source>
        <dbReference type="Proteomes" id="UP001589610"/>
    </source>
</evidence>
<feature type="domain" description="General stress protein 17M-like" evidence="3">
    <location>
        <begin position="18"/>
        <end position="92"/>
    </location>
</feature>
<accession>A0ABV5TLA5</accession>
<evidence type="ECO:0000256" key="2">
    <source>
        <dbReference type="SAM" id="Phobius"/>
    </source>
</evidence>
<feature type="transmembrane region" description="Helical" evidence="2">
    <location>
        <begin position="67"/>
        <end position="90"/>
    </location>
</feature>
<keyword evidence="5" id="KW-1185">Reference proteome</keyword>
<name>A0ABV5TLA5_9ACTN</name>
<comment type="caution">
    <text evidence="4">The sequence shown here is derived from an EMBL/GenBank/DDBJ whole genome shotgun (WGS) entry which is preliminary data.</text>
</comment>
<dbReference type="EMBL" id="JBHMBS010000018">
    <property type="protein sequence ID" value="MFB9679794.1"/>
    <property type="molecule type" value="Genomic_DNA"/>
</dbReference>
<dbReference type="Proteomes" id="UP001589610">
    <property type="component" value="Unassembled WGS sequence"/>
</dbReference>
<organism evidence="4 5">
    <name type="scientific">Streptosporangium vulgare</name>
    <dbReference type="NCBI Taxonomy" id="46190"/>
    <lineage>
        <taxon>Bacteria</taxon>
        <taxon>Bacillati</taxon>
        <taxon>Actinomycetota</taxon>
        <taxon>Actinomycetes</taxon>
        <taxon>Streptosporangiales</taxon>
        <taxon>Streptosporangiaceae</taxon>
        <taxon>Streptosporangium</taxon>
    </lineage>
</organism>
<keyword evidence="2" id="KW-0812">Transmembrane</keyword>
<keyword evidence="2" id="KW-1133">Transmembrane helix</keyword>
<dbReference type="InterPro" id="IPR025889">
    <property type="entry name" value="GSP17M-like_dom"/>
</dbReference>
<gene>
    <name evidence="4" type="ORF">ACFFRH_30280</name>
</gene>